<keyword evidence="2" id="KW-1185">Reference proteome</keyword>
<dbReference type="AlphaFoldDB" id="A0AAW1X683"/>
<protein>
    <submittedName>
        <fullName evidence="1">Uncharacterized protein</fullName>
    </submittedName>
</protein>
<reference evidence="1 2" key="1">
    <citation type="journal article" date="2023" name="G3 (Bethesda)">
        <title>A chromosome-length genome assembly and annotation of blackberry (Rubus argutus, cv. 'Hillquist').</title>
        <authorList>
            <person name="Bruna T."/>
            <person name="Aryal R."/>
            <person name="Dudchenko O."/>
            <person name="Sargent D.J."/>
            <person name="Mead D."/>
            <person name="Buti M."/>
            <person name="Cavallini A."/>
            <person name="Hytonen T."/>
            <person name="Andres J."/>
            <person name="Pham M."/>
            <person name="Weisz D."/>
            <person name="Mascagni F."/>
            <person name="Usai G."/>
            <person name="Natali L."/>
            <person name="Bassil N."/>
            <person name="Fernandez G.E."/>
            <person name="Lomsadze A."/>
            <person name="Armour M."/>
            <person name="Olukolu B."/>
            <person name="Poorten T."/>
            <person name="Britton C."/>
            <person name="Davik J."/>
            <person name="Ashrafi H."/>
            <person name="Aiden E.L."/>
            <person name="Borodovsky M."/>
            <person name="Worthington M."/>
        </authorList>
    </citation>
    <scope>NUCLEOTIDE SEQUENCE [LARGE SCALE GENOMIC DNA]</scope>
    <source>
        <strain evidence="1">PI 553951</strain>
    </source>
</reference>
<organism evidence="1 2">
    <name type="scientific">Rubus argutus</name>
    <name type="common">Southern blackberry</name>
    <dbReference type="NCBI Taxonomy" id="59490"/>
    <lineage>
        <taxon>Eukaryota</taxon>
        <taxon>Viridiplantae</taxon>
        <taxon>Streptophyta</taxon>
        <taxon>Embryophyta</taxon>
        <taxon>Tracheophyta</taxon>
        <taxon>Spermatophyta</taxon>
        <taxon>Magnoliopsida</taxon>
        <taxon>eudicotyledons</taxon>
        <taxon>Gunneridae</taxon>
        <taxon>Pentapetalae</taxon>
        <taxon>rosids</taxon>
        <taxon>fabids</taxon>
        <taxon>Rosales</taxon>
        <taxon>Rosaceae</taxon>
        <taxon>Rosoideae</taxon>
        <taxon>Rosoideae incertae sedis</taxon>
        <taxon>Rubus</taxon>
    </lineage>
</organism>
<gene>
    <name evidence="1" type="ORF">M0R45_019250</name>
</gene>
<accession>A0AAW1X683</accession>
<proteinExistence type="predicted"/>
<evidence type="ECO:0000313" key="1">
    <source>
        <dbReference type="EMBL" id="KAK9931999.1"/>
    </source>
</evidence>
<sequence length="131" mass="14202">MTPSSMSTASLETRVSFLLRSPHTSTIPQQLAPSLPSPCSPAQPLLVLTTRAVPASTTVHSRTSSATSPRARALHLCPAPASLKPRPLLLARTVGLCRAQFSLLYLPLAAKKSEEKNRRKERHGLSWNRGK</sequence>
<dbReference type="EMBL" id="JBEDUW010000004">
    <property type="protein sequence ID" value="KAK9931999.1"/>
    <property type="molecule type" value="Genomic_DNA"/>
</dbReference>
<dbReference type="Proteomes" id="UP001457282">
    <property type="component" value="Unassembled WGS sequence"/>
</dbReference>
<comment type="caution">
    <text evidence="1">The sequence shown here is derived from an EMBL/GenBank/DDBJ whole genome shotgun (WGS) entry which is preliminary data.</text>
</comment>
<name>A0AAW1X683_RUBAR</name>
<evidence type="ECO:0000313" key="2">
    <source>
        <dbReference type="Proteomes" id="UP001457282"/>
    </source>
</evidence>